<protein>
    <submittedName>
        <fullName evidence="1">Uncharacterized protein</fullName>
    </submittedName>
</protein>
<dbReference type="STRING" id="104663.SAMN04488121_104281"/>
<evidence type="ECO:0000313" key="1">
    <source>
        <dbReference type="EMBL" id="SDG44196.1"/>
    </source>
</evidence>
<dbReference type="Proteomes" id="UP000199045">
    <property type="component" value="Unassembled WGS sequence"/>
</dbReference>
<name>A0A1G7U9E3_CHIFI</name>
<reference evidence="1 2" key="1">
    <citation type="submission" date="2016-10" db="EMBL/GenBank/DDBJ databases">
        <authorList>
            <person name="de Groot N.N."/>
        </authorList>
    </citation>
    <scope>NUCLEOTIDE SEQUENCE [LARGE SCALE GENOMIC DNA]</scope>
    <source>
        <strain evidence="1 2">DSM 527</strain>
    </source>
</reference>
<proteinExistence type="predicted"/>
<evidence type="ECO:0000313" key="2">
    <source>
        <dbReference type="Proteomes" id="UP000199045"/>
    </source>
</evidence>
<dbReference type="AlphaFoldDB" id="A0A1G7U9E3"/>
<accession>A0A1G7U9E3</accession>
<sequence>MDLRTDVDNGSLSGACYGRNKTNYAKNNSYFTLLIQIKKATKPFRVT</sequence>
<organism evidence="1 2">
    <name type="scientific">Chitinophaga filiformis</name>
    <name type="common">Myxococcus filiformis</name>
    <name type="synonym">Flexibacter filiformis</name>
    <dbReference type="NCBI Taxonomy" id="104663"/>
    <lineage>
        <taxon>Bacteria</taxon>
        <taxon>Pseudomonadati</taxon>
        <taxon>Bacteroidota</taxon>
        <taxon>Chitinophagia</taxon>
        <taxon>Chitinophagales</taxon>
        <taxon>Chitinophagaceae</taxon>
        <taxon>Chitinophaga</taxon>
    </lineage>
</organism>
<gene>
    <name evidence="1" type="ORF">SAMN04488121_104281</name>
</gene>
<dbReference type="EMBL" id="FNBN01000004">
    <property type="protein sequence ID" value="SDG44196.1"/>
    <property type="molecule type" value="Genomic_DNA"/>
</dbReference>